<sequence>MYYLSIQSKIGIDFLALIKKVKSHKNNEAIITKIESRSVNGMVKCLIFHMNYNDDKIYFKIYRCGLIQVINKTINNYVEVLSNIIQILDLGKIGQVYNVRCSERFLNSNKQLDIRQNDLPSIYYNIANTTD</sequence>
<dbReference type="Proteomes" id="UP000241071">
    <property type="component" value="Segment"/>
</dbReference>
<organism evidence="1 2">
    <name type="scientific">Moumouvirus goulette</name>
    <dbReference type="NCBI Taxonomy" id="1247379"/>
    <lineage>
        <taxon>Viruses</taxon>
        <taxon>Varidnaviria</taxon>
        <taxon>Bamfordvirae</taxon>
        <taxon>Nucleocytoviricota</taxon>
        <taxon>Megaviricetes</taxon>
        <taxon>Imitervirales</taxon>
        <taxon>Mimiviridae</taxon>
        <taxon>Megamimivirinae</taxon>
        <taxon>Moumouvirus</taxon>
        <taxon>Moumouvirus goulettemassiliense</taxon>
    </lineage>
</organism>
<gene>
    <name evidence="1" type="ORF">glt_00842</name>
</gene>
<keyword evidence="2" id="KW-1185">Reference proteome</keyword>
<reference evidence="1 2" key="1">
    <citation type="submission" date="2012-10" db="EMBL/GenBank/DDBJ databases">
        <title>Complete genome sequence of Moumouvirus goulette.</title>
        <authorList>
            <person name="Fournous G."/>
            <person name="Bougalmi M."/>
            <person name="Colson P."/>
        </authorList>
    </citation>
    <scope>NUCLEOTIDE SEQUENCE [LARGE SCALE GENOMIC DNA]</scope>
</reference>
<accession>M1PXY6</accession>
<evidence type="ECO:0000313" key="1">
    <source>
        <dbReference type="EMBL" id="AGF85647.1"/>
    </source>
</evidence>
<name>M1PXY6_9VIRU</name>
<proteinExistence type="predicted"/>
<protein>
    <submittedName>
        <fullName evidence="1">Uncharacterized protein</fullName>
    </submittedName>
</protein>
<evidence type="ECO:0000313" key="2">
    <source>
        <dbReference type="Proteomes" id="UP000241071"/>
    </source>
</evidence>
<dbReference type="EMBL" id="KC008572">
    <property type="protein sequence ID" value="AGF85647.1"/>
    <property type="molecule type" value="Genomic_DNA"/>
</dbReference>